<dbReference type="AlphaFoldDB" id="A0AAV1V7I6"/>
<comment type="caution">
    <text evidence="1">The sequence shown here is derived from an EMBL/GenBank/DDBJ whole genome shotgun (WGS) entry which is preliminary data.</text>
</comment>
<proteinExistence type="predicted"/>
<name>A0AAV1V7I6_9STRA</name>
<protein>
    <submittedName>
        <fullName evidence="1">Uncharacterized protein</fullName>
    </submittedName>
</protein>
<dbReference type="EMBL" id="CAKLBY020000283">
    <property type="protein sequence ID" value="CAK7942861.1"/>
    <property type="molecule type" value="Genomic_DNA"/>
</dbReference>
<gene>
    <name evidence="1" type="ORF">PM001_LOCUS28011</name>
</gene>
<organism evidence="1 2">
    <name type="scientific">Peronospora matthiolae</name>
    <dbReference type="NCBI Taxonomy" id="2874970"/>
    <lineage>
        <taxon>Eukaryota</taxon>
        <taxon>Sar</taxon>
        <taxon>Stramenopiles</taxon>
        <taxon>Oomycota</taxon>
        <taxon>Peronosporomycetes</taxon>
        <taxon>Peronosporales</taxon>
        <taxon>Peronosporaceae</taxon>
        <taxon>Peronospora</taxon>
    </lineage>
</organism>
<evidence type="ECO:0000313" key="1">
    <source>
        <dbReference type="EMBL" id="CAK7942861.1"/>
    </source>
</evidence>
<reference evidence="1" key="1">
    <citation type="submission" date="2024-01" db="EMBL/GenBank/DDBJ databases">
        <authorList>
            <person name="Webb A."/>
        </authorList>
    </citation>
    <scope>NUCLEOTIDE SEQUENCE</scope>
    <source>
        <strain evidence="1">Pm1</strain>
    </source>
</reference>
<evidence type="ECO:0000313" key="2">
    <source>
        <dbReference type="Proteomes" id="UP001162060"/>
    </source>
</evidence>
<sequence length="43" mass="4823">MSDTEEKRNYKQQWIEQAALSHALAGNSLPEVMSVHNGLQVVL</sequence>
<accession>A0AAV1V7I6</accession>
<dbReference type="Proteomes" id="UP001162060">
    <property type="component" value="Unassembled WGS sequence"/>
</dbReference>